<evidence type="ECO:0000259" key="6">
    <source>
        <dbReference type="Pfam" id="PF08281"/>
    </source>
</evidence>
<dbReference type="InterPro" id="IPR013325">
    <property type="entry name" value="RNA_pol_sigma_r2"/>
</dbReference>
<dbReference type="RefSeq" id="WP_104977465.1">
    <property type="nucleotide sequence ID" value="NZ_CP012673.1"/>
</dbReference>
<dbReference type="InterPro" id="IPR013324">
    <property type="entry name" value="RNA_pol_sigma_r3/r4-like"/>
</dbReference>
<dbReference type="AlphaFoldDB" id="A0A2L0EJN1"/>
<dbReference type="Gene3D" id="1.20.140.160">
    <property type="match status" value="1"/>
</dbReference>
<evidence type="ECO:0000313" key="8">
    <source>
        <dbReference type="Proteomes" id="UP000238348"/>
    </source>
</evidence>
<dbReference type="Proteomes" id="UP000238348">
    <property type="component" value="Chromosome"/>
</dbReference>
<dbReference type="OrthoDB" id="9804285at2"/>
<sequence length="213" mass="23655">MLSALPMARHIARRTARIYGVRARQRLDDCEQTACQALLEACPGYDAARGVPFNVYAWKRVAGAVLRSLSREASIRRAGLDAALGAAEAMRDTSDPFGDDDADALAQLQDRCRALAFARFVADSGERLRARPEDALARAQALEALRTALRGLDEREARLIELRYWQDLSWTKVAAELGVHEKQALRLDEQLRRRLRCALEASDVEEPPPSEGA</sequence>
<proteinExistence type="predicted"/>
<dbReference type="InterPro" id="IPR014284">
    <property type="entry name" value="RNA_pol_sigma-70_dom"/>
</dbReference>
<dbReference type="Gene3D" id="1.10.1740.10">
    <property type="match status" value="1"/>
</dbReference>
<keyword evidence="2" id="KW-0731">Sigma factor</keyword>
<evidence type="ECO:0000256" key="3">
    <source>
        <dbReference type="ARBA" id="ARBA00023125"/>
    </source>
</evidence>
<organism evidence="7 8">
    <name type="scientific">Sorangium cellulosum</name>
    <name type="common">Polyangium cellulosum</name>
    <dbReference type="NCBI Taxonomy" id="56"/>
    <lineage>
        <taxon>Bacteria</taxon>
        <taxon>Pseudomonadati</taxon>
        <taxon>Myxococcota</taxon>
        <taxon>Polyangia</taxon>
        <taxon>Polyangiales</taxon>
        <taxon>Polyangiaceae</taxon>
        <taxon>Sorangium</taxon>
    </lineage>
</organism>
<dbReference type="Pfam" id="PF08281">
    <property type="entry name" value="Sigma70_r4_2"/>
    <property type="match status" value="1"/>
</dbReference>
<evidence type="ECO:0000256" key="4">
    <source>
        <dbReference type="ARBA" id="ARBA00023163"/>
    </source>
</evidence>
<dbReference type="Pfam" id="PF04542">
    <property type="entry name" value="Sigma70_r2"/>
    <property type="match status" value="1"/>
</dbReference>
<dbReference type="PANTHER" id="PTHR30385">
    <property type="entry name" value="SIGMA FACTOR F FLAGELLAR"/>
    <property type="match status" value="1"/>
</dbReference>
<accession>A0A2L0EJN1</accession>
<dbReference type="NCBIfam" id="TIGR02937">
    <property type="entry name" value="sigma70-ECF"/>
    <property type="match status" value="1"/>
</dbReference>
<keyword evidence="1" id="KW-0805">Transcription regulation</keyword>
<dbReference type="GO" id="GO:0016987">
    <property type="term" value="F:sigma factor activity"/>
    <property type="evidence" value="ECO:0007669"/>
    <property type="project" value="UniProtKB-KW"/>
</dbReference>
<dbReference type="SUPFAM" id="SSF88946">
    <property type="entry name" value="Sigma2 domain of RNA polymerase sigma factors"/>
    <property type="match status" value="1"/>
</dbReference>
<protein>
    <submittedName>
        <fullName evidence="7">RNA polymerase sigma factor</fullName>
    </submittedName>
</protein>
<dbReference type="GO" id="GO:0003677">
    <property type="term" value="F:DNA binding"/>
    <property type="evidence" value="ECO:0007669"/>
    <property type="project" value="UniProtKB-KW"/>
</dbReference>
<gene>
    <name evidence="7" type="ORF">SOCE26_008980</name>
</gene>
<dbReference type="EMBL" id="CP012673">
    <property type="protein sequence ID" value="AUX39505.1"/>
    <property type="molecule type" value="Genomic_DNA"/>
</dbReference>
<feature type="domain" description="RNA polymerase sigma factor 70 region 4 type 2" evidence="6">
    <location>
        <begin position="143"/>
        <end position="182"/>
    </location>
</feature>
<evidence type="ECO:0000259" key="5">
    <source>
        <dbReference type="Pfam" id="PF04542"/>
    </source>
</evidence>
<dbReference type="InterPro" id="IPR013249">
    <property type="entry name" value="RNA_pol_sigma70_r4_t2"/>
</dbReference>
<reference evidence="7 8" key="1">
    <citation type="submission" date="2015-09" db="EMBL/GenBank/DDBJ databases">
        <title>Sorangium comparison.</title>
        <authorList>
            <person name="Zaburannyi N."/>
            <person name="Bunk B."/>
            <person name="Overmann J."/>
            <person name="Mueller R."/>
        </authorList>
    </citation>
    <scope>NUCLEOTIDE SEQUENCE [LARGE SCALE GENOMIC DNA]</scope>
    <source>
        <strain evidence="7 8">So ce26</strain>
    </source>
</reference>
<dbReference type="InterPro" id="IPR007627">
    <property type="entry name" value="RNA_pol_sigma70_r2"/>
</dbReference>
<keyword evidence="4" id="KW-0804">Transcription</keyword>
<dbReference type="GO" id="GO:0006352">
    <property type="term" value="P:DNA-templated transcription initiation"/>
    <property type="evidence" value="ECO:0007669"/>
    <property type="project" value="InterPro"/>
</dbReference>
<feature type="domain" description="RNA polymerase sigma-70 region 2" evidence="5">
    <location>
        <begin position="5"/>
        <end position="73"/>
    </location>
</feature>
<evidence type="ECO:0000256" key="2">
    <source>
        <dbReference type="ARBA" id="ARBA00023082"/>
    </source>
</evidence>
<keyword evidence="3" id="KW-0238">DNA-binding</keyword>
<name>A0A2L0EJN1_SORCE</name>
<evidence type="ECO:0000256" key="1">
    <source>
        <dbReference type="ARBA" id="ARBA00023015"/>
    </source>
</evidence>
<evidence type="ECO:0000313" key="7">
    <source>
        <dbReference type="EMBL" id="AUX39505.1"/>
    </source>
</evidence>
<dbReference type="SUPFAM" id="SSF88659">
    <property type="entry name" value="Sigma3 and sigma4 domains of RNA polymerase sigma factors"/>
    <property type="match status" value="1"/>
</dbReference>